<feature type="transmembrane region" description="Helical" evidence="1">
    <location>
        <begin position="9"/>
        <end position="30"/>
    </location>
</feature>
<feature type="transmembrane region" description="Helical" evidence="1">
    <location>
        <begin position="177"/>
        <end position="200"/>
    </location>
</feature>
<feature type="domain" description="DUF1206" evidence="2">
    <location>
        <begin position="9"/>
        <end position="77"/>
    </location>
</feature>
<feature type="transmembrane region" description="Helical" evidence="1">
    <location>
        <begin position="92"/>
        <end position="113"/>
    </location>
</feature>
<comment type="caution">
    <text evidence="3">The sequence shown here is derived from an EMBL/GenBank/DDBJ whole genome shotgun (WGS) entry which is preliminary data.</text>
</comment>
<proteinExistence type="predicted"/>
<evidence type="ECO:0000256" key="1">
    <source>
        <dbReference type="SAM" id="Phobius"/>
    </source>
</evidence>
<feature type="domain" description="DUF1206" evidence="2">
    <location>
        <begin position="183"/>
        <end position="250"/>
    </location>
</feature>
<dbReference type="EMBL" id="SDDZ01000003">
    <property type="protein sequence ID" value="RXJ50605.1"/>
    <property type="molecule type" value="Genomic_DNA"/>
</dbReference>
<name>A0A4Q0XGV7_9FLAO</name>
<dbReference type="Pfam" id="PF06724">
    <property type="entry name" value="DUF1206"/>
    <property type="match status" value="2"/>
</dbReference>
<organism evidence="3 4">
    <name type="scientific">Gelidibacter gilvus</name>
    <dbReference type="NCBI Taxonomy" id="59602"/>
    <lineage>
        <taxon>Bacteria</taxon>
        <taxon>Pseudomonadati</taxon>
        <taxon>Bacteroidota</taxon>
        <taxon>Flavobacteriia</taxon>
        <taxon>Flavobacteriales</taxon>
        <taxon>Flavobacteriaceae</taxon>
        <taxon>Gelidibacter</taxon>
    </lineage>
</organism>
<keyword evidence="1" id="KW-0812">Transmembrane</keyword>
<dbReference type="InterPro" id="IPR009597">
    <property type="entry name" value="DUF1206"/>
</dbReference>
<keyword evidence="4" id="KW-1185">Reference proteome</keyword>
<dbReference type="Proteomes" id="UP000289792">
    <property type="component" value="Unassembled WGS sequence"/>
</dbReference>
<accession>A0A4Q0XGV7</accession>
<dbReference type="RefSeq" id="WP_129016723.1">
    <property type="nucleotide sequence ID" value="NZ_SDDZ01000003.1"/>
</dbReference>
<feature type="transmembrane region" description="Helical" evidence="1">
    <location>
        <begin position="228"/>
        <end position="246"/>
    </location>
</feature>
<sequence>MFKENLARFGLSAIGFVYILIGTLTAMPTLNWGGQKTGTKGAIAYLADQPFGKILLATMAIGLFSYTFWRMYQTFYDTRNLGSDFKALFTRAGYFTGGLFYGGLGFVAVKLLFGGGYDDQQKLIISALNSQYGSVFAIIFGLVLAGKALFEIYFVVSNKFKKNVQSSEMPPKAKATLLKFGVIGHSARALVFGVMSFLTIRTGVTFRNKEMSTLTDAFQFLNNEFGDVVLGLVALGFLSFGLFMFVKAKYLYINMH</sequence>
<keyword evidence="1" id="KW-1133">Transmembrane helix</keyword>
<reference evidence="3 4" key="1">
    <citation type="submission" date="2019-01" db="EMBL/GenBank/DDBJ databases">
        <title>Genome sequence of the Antarctic species Gelidibacter gilvus ACAM 158(T).</title>
        <authorList>
            <person name="Bowman J.P."/>
        </authorList>
    </citation>
    <scope>NUCLEOTIDE SEQUENCE [LARGE SCALE GENOMIC DNA]</scope>
    <source>
        <strain evidence="3 4">IC158</strain>
    </source>
</reference>
<feature type="transmembrane region" description="Helical" evidence="1">
    <location>
        <begin position="133"/>
        <end position="156"/>
    </location>
</feature>
<evidence type="ECO:0000313" key="4">
    <source>
        <dbReference type="Proteomes" id="UP000289792"/>
    </source>
</evidence>
<evidence type="ECO:0000259" key="2">
    <source>
        <dbReference type="Pfam" id="PF06724"/>
    </source>
</evidence>
<keyword evidence="1" id="KW-0472">Membrane</keyword>
<gene>
    <name evidence="3" type="ORF">ESZ48_07555</name>
</gene>
<dbReference type="OrthoDB" id="1490880at2"/>
<dbReference type="AlphaFoldDB" id="A0A4Q0XGV7"/>
<feature type="transmembrane region" description="Helical" evidence="1">
    <location>
        <begin position="50"/>
        <end position="72"/>
    </location>
</feature>
<evidence type="ECO:0000313" key="3">
    <source>
        <dbReference type="EMBL" id="RXJ50605.1"/>
    </source>
</evidence>
<protein>
    <submittedName>
        <fullName evidence="3">DUF1206 domain-containing protein</fullName>
    </submittedName>
</protein>